<dbReference type="InterPro" id="IPR050185">
    <property type="entry name" value="Ub_carboxyl-term_hydrolase"/>
</dbReference>
<feature type="domain" description="USP" evidence="3">
    <location>
        <begin position="1"/>
        <end position="230"/>
    </location>
</feature>
<dbReference type="SUPFAM" id="SSF54001">
    <property type="entry name" value="Cysteine proteinases"/>
    <property type="match status" value="1"/>
</dbReference>
<feature type="region of interest" description="Disordered" evidence="2">
    <location>
        <begin position="49"/>
        <end position="110"/>
    </location>
</feature>
<dbReference type="InterPro" id="IPR001394">
    <property type="entry name" value="Peptidase_C19_UCH"/>
</dbReference>
<keyword evidence="1" id="KW-0175">Coiled coil</keyword>
<dbReference type="AlphaFoldDB" id="A0A5J4VGW8"/>
<feature type="compositionally biased region" description="Acidic residues" evidence="2">
    <location>
        <begin position="52"/>
        <end position="80"/>
    </location>
</feature>
<evidence type="ECO:0000313" key="5">
    <source>
        <dbReference type="Proteomes" id="UP000324800"/>
    </source>
</evidence>
<dbReference type="InterPro" id="IPR018200">
    <property type="entry name" value="USP_CS"/>
</dbReference>
<protein>
    <recommendedName>
        <fullName evidence="3">USP domain-containing protein</fullName>
    </recommendedName>
</protein>
<dbReference type="EMBL" id="SNRW01007165">
    <property type="protein sequence ID" value="KAA6381725.1"/>
    <property type="molecule type" value="Genomic_DNA"/>
</dbReference>
<proteinExistence type="predicted"/>
<feature type="compositionally biased region" description="Low complexity" evidence="2">
    <location>
        <begin position="266"/>
        <end position="282"/>
    </location>
</feature>
<dbReference type="PANTHER" id="PTHR21646">
    <property type="entry name" value="UBIQUITIN CARBOXYL-TERMINAL HYDROLASE"/>
    <property type="match status" value="1"/>
</dbReference>
<dbReference type="PROSITE" id="PS00973">
    <property type="entry name" value="USP_2"/>
    <property type="match status" value="1"/>
</dbReference>
<feature type="coiled-coil region" evidence="1">
    <location>
        <begin position="203"/>
        <end position="253"/>
    </location>
</feature>
<sequence>MIMKNKVDTFIDYPIEGLDLRKYEKCGKDQRREMLQIIREKYSGIVFPDNIELLDSEEEDEEDIEDNEEEEDDKKDEDQEQTEKNCTENQIDNKTTSTSSSSSEQEYKIHSQSHLLNPHLPIPLLENEDFPAIYDLYAIVCHSGSMNGGHYIAHALNPIEEDFELKQSKDQEKENSQIQDNNPNCQFKWYTFNDSSVYKCNFIDNTNTQNDKKEKEKEKDVKQIELDQKPEKLNLMESTLQQQQQQQQQQQHQQLYYQQIYPISEPQSQSQIPQQSSSSSRTIPPPQNLNVFKSGSMVSNNAYILFYLRRGTPFGIDIIKKAIKIGEKIERKEILI</sequence>
<dbReference type="PROSITE" id="PS50235">
    <property type="entry name" value="USP_3"/>
    <property type="match status" value="1"/>
</dbReference>
<dbReference type="Proteomes" id="UP000324800">
    <property type="component" value="Unassembled WGS sequence"/>
</dbReference>
<accession>A0A5J4VGW8</accession>
<evidence type="ECO:0000259" key="3">
    <source>
        <dbReference type="PROSITE" id="PS50235"/>
    </source>
</evidence>
<comment type="caution">
    <text evidence="4">The sequence shown here is derived from an EMBL/GenBank/DDBJ whole genome shotgun (WGS) entry which is preliminary data.</text>
</comment>
<evidence type="ECO:0000256" key="2">
    <source>
        <dbReference type="SAM" id="MobiDB-lite"/>
    </source>
</evidence>
<feature type="region of interest" description="Disordered" evidence="2">
    <location>
        <begin position="266"/>
        <end position="287"/>
    </location>
</feature>
<dbReference type="OrthoDB" id="265776at2759"/>
<dbReference type="InterPro" id="IPR038765">
    <property type="entry name" value="Papain-like_cys_pep_sf"/>
</dbReference>
<dbReference type="Gene3D" id="3.90.70.10">
    <property type="entry name" value="Cysteine proteinases"/>
    <property type="match status" value="1"/>
</dbReference>
<dbReference type="Pfam" id="PF00443">
    <property type="entry name" value="UCH"/>
    <property type="match status" value="1"/>
</dbReference>
<dbReference type="GO" id="GO:0016579">
    <property type="term" value="P:protein deubiquitination"/>
    <property type="evidence" value="ECO:0007669"/>
    <property type="project" value="InterPro"/>
</dbReference>
<dbReference type="InterPro" id="IPR028889">
    <property type="entry name" value="USP"/>
</dbReference>
<name>A0A5J4VGW8_9EUKA</name>
<reference evidence="4 5" key="1">
    <citation type="submission" date="2019-03" db="EMBL/GenBank/DDBJ databases">
        <title>Single cell metagenomics reveals metabolic interactions within the superorganism composed of flagellate Streblomastix strix and complex community of Bacteroidetes bacteria on its surface.</title>
        <authorList>
            <person name="Treitli S.C."/>
            <person name="Kolisko M."/>
            <person name="Husnik F."/>
            <person name="Keeling P."/>
            <person name="Hampl V."/>
        </authorList>
    </citation>
    <scope>NUCLEOTIDE SEQUENCE [LARGE SCALE GENOMIC DNA]</scope>
    <source>
        <strain evidence="4">ST1C</strain>
    </source>
</reference>
<dbReference type="GO" id="GO:0004843">
    <property type="term" value="F:cysteine-type deubiquitinase activity"/>
    <property type="evidence" value="ECO:0007669"/>
    <property type="project" value="InterPro"/>
</dbReference>
<gene>
    <name evidence="4" type="ORF">EZS28_022749</name>
</gene>
<organism evidence="4 5">
    <name type="scientific">Streblomastix strix</name>
    <dbReference type="NCBI Taxonomy" id="222440"/>
    <lineage>
        <taxon>Eukaryota</taxon>
        <taxon>Metamonada</taxon>
        <taxon>Preaxostyla</taxon>
        <taxon>Oxymonadida</taxon>
        <taxon>Streblomastigidae</taxon>
        <taxon>Streblomastix</taxon>
    </lineage>
</organism>
<evidence type="ECO:0000256" key="1">
    <source>
        <dbReference type="SAM" id="Coils"/>
    </source>
</evidence>
<evidence type="ECO:0000313" key="4">
    <source>
        <dbReference type="EMBL" id="KAA6381725.1"/>
    </source>
</evidence>